<evidence type="ECO:0000256" key="12">
    <source>
        <dbReference type="ARBA" id="ARBA00023136"/>
    </source>
</evidence>
<keyword evidence="5" id="KW-1003">Cell membrane</keyword>
<dbReference type="InterPro" id="IPR016174">
    <property type="entry name" value="Di-haem_cyt_TM"/>
</dbReference>
<dbReference type="FunFam" id="1.20.950.20:FF:000002">
    <property type="entry name" value="Formate dehydrogenase cytochrome b556 subunit"/>
    <property type="match status" value="1"/>
</dbReference>
<protein>
    <submittedName>
        <fullName evidence="15">Formate dehydrogenase cytochrome b556 subunit</fullName>
    </submittedName>
</protein>
<evidence type="ECO:0000256" key="5">
    <source>
        <dbReference type="ARBA" id="ARBA00022475"/>
    </source>
</evidence>
<evidence type="ECO:0000256" key="10">
    <source>
        <dbReference type="ARBA" id="ARBA00022989"/>
    </source>
</evidence>
<feature type="transmembrane region" description="Helical" evidence="13">
    <location>
        <begin position="20"/>
        <end position="43"/>
    </location>
</feature>
<keyword evidence="6" id="KW-0349">Heme</keyword>
<reference evidence="15 16" key="2">
    <citation type="submission" date="2020-02" db="EMBL/GenBank/DDBJ databases">
        <title>The new genus of Enterobacteriales.</title>
        <authorList>
            <person name="Kim I.S."/>
        </authorList>
    </citation>
    <scope>NUCLEOTIDE SEQUENCE [LARGE SCALE GENOMIC DNA]</scope>
    <source>
        <strain evidence="15 16">SAP-6</strain>
    </source>
</reference>
<dbReference type="SUPFAM" id="SSF81342">
    <property type="entry name" value="Transmembrane di-heme cytochromes"/>
    <property type="match status" value="1"/>
</dbReference>
<dbReference type="InterPro" id="IPR051817">
    <property type="entry name" value="FDH_cytochrome_b556_subunit"/>
</dbReference>
<sequence length="217" mass="25174">MKPQQRIVRYSAPERINHWIVAFCFILVSLSGLGFFFPSFNWLLNIFGTPQLARILHPFAGVIMFCAFMLMFLRYWRHNLITRDDLYWAKNIHKIALNQEVGDTGRYNFGQKCVFWAAIACLLLLVASGVMIWRPWFAGYFPIPLIRAALLVHSLAAVGLIMVIMVHIYAALWVKGTITAMVEGWVPAAWAKKHHPRWYRELQEKNALPAENRKDRT</sequence>
<evidence type="ECO:0000313" key="16">
    <source>
        <dbReference type="Proteomes" id="UP000461443"/>
    </source>
</evidence>
<dbReference type="RefSeq" id="WP_162364486.1">
    <property type="nucleotide sequence ID" value="NZ_WUBS01000002.1"/>
</dbReference>
<dbReference type="InterPro" id="IPR011577">
    <property type="entry name" value="Cyt_b561_bac/Ni-Hgenase"/>
</dbReference>
<proteinExistence type="inferred from homology"/>
<reference evidence="15 16" key="1">
    <citation type="submission" date="2019-12" db="EMBL/GenBank/DDBJ databases">
        <authorList>
            <person name="Lee S.D."/>
        </authorList>
    </citation>
    <scope>NUCLEOTIDE SEQUENCE [LARGE SCALE GENOMIC DNA]</scope>
    <source>
        <strain evidence="15 16">SAP-6</strain>
    </source>
</reference>
<keyword evidence="9" id="KW-0249">Electron transport</keyword>
<evidence type="ECO:0000256" key="1">
    <source>
        <dbReference type="ARBA" id="ARBA00001971"/>
    </source>
</evidence>
<dbReference type="InterPro" id="IPR006471">
    <property type="entry name" value="Formate_DH_gsu"/>
</dbReference>
<dbReference type="AlphaFoldDB" id="A0A845SFE7"/>
<evidence type="ECO:0000313" key="15">
    <source>
        <dbReference type="EMBL" id="NDL61806.1"/>
    </source>
</evidence>
<dbReference type="EMBL" id="WUBS01000002">
    <property type="protein sequence ID" value="NDL61806.1"/>
    <property type="molecule type" value="Genomic_DNA"/>
</dbReference>
<keyword evidence="8" id="KW-0479">Metal-binding</keyword>
<evidence type="ECO:0000256" key="7">
    <source>
        <dbReference type="ARBA" id="ARBA00022692"/>
    </source>
</evidence>
<dbReference type="GO" id="GO:0008863">
    <property type="term" value="F:formate dehydrogenase (NAD+) activity"/>
    <property type="evidence" value="ECO:0007669"/>
    <property type="project" value="InterPro"/>
</dbReference>
<name>A0A845SFE7_9GAMM</name>
<organism evidence="15 16">
    <name type="scientific">Acerihabitans arboris</name>
    <dbReference type="NCBI Taxonomy" id="2691583"/>
    <lineage>
        <taxon>Bacteria</taxon>
        <taxon>Pseudomonadati</taxon>
        <taxon>Pseudomonadota</taxon>
        <taxon>Gammaproteobacteria</taxon>
        <taxon>Enterobacterales</taxon>
        <taxon>Pectobacteriaceae</taxon>
        <taxon>Acerihabitans</taxon>
    </lineage>
</organism>
<keyword evidence="4" id="KW-0813">Transport</keyword>
<feature type="transmembrane region" description="Helical" evidence="13">
    <location>
        <begin position="113"/>
        <end position="133"/>
    </location>
</feature>
<feature type="domain" description="Cytochrome b561 bacterial/Ni-hydrogenase" evidence="14">
    <location>
        <begin position="9"/>
        <end position="184"/>
    </location>
</feature>
<dbReference type="NCBIfam" id="TIGR01583">
    <property type="entry name" value="formate-DH-gamm"/>
    <property type="match status" value="1"/>
</dbReference>
<accession>A0A845SFE7</accession>
<dbReference type="Gene3D" id="1.20.950.20">
    <property type="entry name" value="Transmembrane di-heme cytochromes, Chain C"/>
    <property type="match status" value="1"/>
</dbReference>
<dbReference type="GO" id="GO:0022904">
    <property type="term" value="P:respiratory electron transport chain"/>
    <property type="evidence" value="ECO:0007669"/>
    <property type="project" value="InterPro"/>
</dbReference>
<evidence type="ECO:0000256" key="4">
    <source>
        <dbReference type="ARBA" id="ARBA00022448"/>
    </source>
</evidence>
<dbReference type="Proteomes" id="UP000461443">
    <property type="component" value="Unassembled WGS sequence"/>
</dbReference>
<dbReference type="PANTHER" id="PTHR30074:SF2">
    <property type="entry name" value="FORMATE DEHYDROGENASE, CYTOCHROME B556(FDO) SUBUNIT"/>
    <property type="match status" value="1"/>
</dbReference>
<dbReference type="GO" id="GO:0009061">
    <property type="term" value="P:anaerobic respiration"/>
    <property type="evidence" value="ECO:0007669"/>
    <property type="project" value="TreeGrafter"/>
</dbReference>
<evidence type="ECO:0000259" key="14">
    <source>
        <dbReference type="Pfam" id="PF01292"/>
    </source>
</evidence>
<dbReference type="NCBIfam" id="NF007924">
    <property type="entry name" value="PRK10639.1"/>
    <property type="match status" value="1"/>
</dbReference>
<comment type="cofactor">
    <cofactor evidence="1">
        <name>heme</name>
        <dbReference type="ChEBI" id="CHEBI:30413"/>
    </cofactor>
</comment>
<feature type="transmembrane region" description="Helical" evidence="13">
    <location>
        <begin position="145"/>
        <end position="172"/>
    </location>
</feature>
<keyword evidence="11" id="KW-0408">Iron</keyword>
<dbReference type="GO" id="GO:0005886">
    <property type="term" value="C:plasma membrane"/>
    <property type="evidence" value="ECO:0007669"/>
    <property type="project" value="UniProtKB-SubCell"/>
</dbReference>
<evidence type="ECO:0000256" key="2">
    <source>
        <dbReference type="ARBA" id="ARBA00004651"/>
    </source>
</evidence>
<evidence type="ECO:0000256" key="13">
    <source>
        <dbReference type="SAM" id="Phobius"/>
    </source>
</evidence>
<dbReference type="GO" id="GO:0015944">
    <property type="term" value="P:formate oxidation"/>
    <property type="evidence" value="ECO:0007669"/>
    <property type="project" value="UniProtKB-ARBA"/>
</dbReference>
<evidence type="ECO:0000256" key="6">
    <source>
        <dbReference type="ARBA" id="ARBA00022617"/>
    </source>
</evidence>
<comment type="similarity">
    <text evidence="3">Belongs to the formate dehydrogenase gamma subunit family.</text>
</comment>
<dbReference type="PANTHER" id="PTHR30074">
    <property type="entry name" value="FORMATE DEHYDROGENASE, NITRATE-INDUCIBLE, CYTOCHROME B556 FDN SUBUNIT"/>
    <property type="match status" value="1"/>
</dbReference>
<evidence type="ECO:0000256" key="11">
    <source>
        <dbReference type="ARBA" id="ARBA00023004"/>
    </source>
</evidence>
<keyword evidence="16" id="KW-1185">Reference proteome</keyword>
<dbReference type="Pfam" id="PF01292">
    <property type="entry name" value="Ni_hydr_CYTB"/>
    <property type="match status" value="1"/>
</dbReference>
<keyword evidence="7 13" id="KW-0812">Transmembrane</keyword>
<evidence type="ECO:0000256" key="8">
    <source>
        <dbReference type="ARBA" id="ARBA00022723"/>
    </source>
</evidence>
<keyword evidence="10 13" id="KW-1133">Transmembrane helix</keyword>
<dbReference type="GO" id="GO:0046872">
    <property type="term" value="F:metal ion binding"/>
    <property type="evidence" value="ECO:0007669"/>
    <property type="project" value="UniProtKB-KW"/>
</dbReference>
<keyword evidence="12 13" id="KW-0472">Membrane</keyword>
<dbReference type="GO" id="GO:0009055">
    <property type="term" value="F:electron transfer activity"/>
    <property type="evidence" value="ECO:0007669"/>
    <property type="project" value="InterPro"/>
</dbReference>
<evidence type="ECO:0000256" key="3">
    <source>
        <dbReference type="ARBA" id="ARBA00010747"/>
    </source>
</evidence>
<dbReference type="GO" id="GO:0009326">
    <property type="term" value="C:formate dehydrogenase complex"/>
    <property type="evidence" value="ECO:0007669"/>
    <property type="project" value="InterPro"/>
</dbReference>
<gene>
    <name evidence="15" type="primary">fdoI</name>
    <name evidence="15" type="ORF">GRH90_03390</name>
</gene>
<comment type="subcellular location">
    <subcellularLocation>
        <location evidence="2">Cell membrane</location>
        <topology evidence="2">Multi-pass membrane protein</topology>
    </subcellularLocation>
</comment>
<comment type="caution">
    <text evidence="15">The sequence shown here is derived from an EMBL/GenBank/DDBJ whole genome shotgun (WGS) entry which is preliminary data.</text>
</comment>
<dbReference type="GO" id="GO:0036397">
    <property type="term" value="F:formate dehydrogenase (quinone) activity"/>
    <property type="evidence" value="ECO:0007669"/>
    <property type="project" value="TreeGrafter"/>
</dbReference>
<evidence type="ECO:0000256" key="9">
    <source>
        <dbReference type="ARBA" id="ARBA00022982"/>
    </source>
</evidence>
<feature type="transmembrane region" description="Helical" evidence="13">
    <location>
        <begin position="55"/>
        <end position="73"/>
    </location>
</feature>